<dbReference type="Proteomes" id="UP000320333">
    <property type="component" value="Unassembled WGS sequence"/>
</dbReference>
<comment type="caution">
    <text evidence="2">The sequence shown here is derived from an EMBL/GenBank/DDBJ whole genome shotgun (WGS) entry which is preliminary data.</text>
</comment>
<evidence type="ECO:0000313" key="2">
    <source>
        <dbReference type="EMBL" id="TPX66404.1"/>
    </source>
</evidence>
<protein>
    <submittedName>
        <fullName evidence="2">Uncharacterized protein</fullName>
    </submittedName>
</protein>
<sequence length="315" mass="35213">MLETFHGFIKDTLDAQLLVEGCIAHSHNPVLDLPVGMASFPLRSGTVIVFPEGSQETLRVRWRDGCNWSSSKVNGPFLLYRETEIKSPASNPTLVKQQQQQQQQQTKREKPAGLFTVTSLRANTQLVPNGFAKRTISILGSNNRKYRVVSYFTVKDVEHFFTRNPPPPSSFTSHSSTPLQTPSQLREFDRFIPMIRMPFRHTTPSAESLGSVTTTPIPPLSAAASLTTPIFSTTPATIVAPLIASIEMDDNDAPLFYKLNSDYYSLGASALQSNLKFFQENPHWSESPVYLPPLRFSHQSSQYPPSVHLPPLNFH</sequence>
<evidence type="ECO:0000256" key="1">
    <source>
        <dbReference type="SAM" id="MobiDB-lite"/>
    </source>
</evidence>
<dbReference type="EMBL" id="QEAP01000444">
    <property type="protein sequence ID" value="TPX66404.1"/>
    <property type="molecule type" value="Genomic_DNA"/>
</dbReference>
<name>A0A507ERC8_9FUNG</name>
<reference evidence="2 3" key="1">
    <citation type="journal article" date="2019" name="Sci. Rep.">
        <title>Comparative genomics of chytrid fungi reveal insights into the obligate biotrophic and pathogenic lifestyle of Synchytrium endobioticum.</title>
        <authorList>
            <person name="van de Vossenberg B.T.L.H."/>
            <person name="Warris S."/>
            <person name="Nguyen H.D.T."/>
            <person name="van Gent-Pelzer M.P.E."/>
            <person name="Joly D.L."/>
            <person name="van de Geest H.C."/>
            <person name="Bonants P.J.M."/>
            <person name="Smith D.S."/>
            <person name="Levesque C.A."/>
            <person name="van der Lee T.A.J."/>
        </authorList>
    </citation>
    <scope>NUCLEOTIDE SEQUENCE [LARGE SCALE GENOMIC DNA]</scope>
    <source>
        <strain evidence="2 3">CBS 675.73</strain>
    </source>
</reference>
<dbReference type="InterPro" id="IPR018608">
    <property type="entry name" value="Gti1/Pac2"/>
</dbReference>
<dbReference type="OrthoDB" id="5572844at2759"/>
<dbReference type="GO" id="GO:0003677">
    <property type="term" value="F:DNA binding"/>
    <property type="evidence" value="ECO:0007669"/>
    <property type="project" value="TreeGrafter"/>
</dbReference>
<proteinExistence type="predicted"/>
<organism evidence="2 3">
    <name type="scientific">Chytriomyces confervae</name>
    <dbReference type="NCBI Taxonomy" id="246404"/>
    <lineage>
        <taxon>Eukaryota</taxon>
        <taxon>Fungi</taxon>
        <taxon>Fungi incertae sedis</taxon>
        <taxon>Chytridiomycota</taxon>
        <taxon>Chytridiomycota incertae sedis</taxon>
        <taxon>Chytridiomycetes</taxon>
        <taxon>Chytridiales</taxon>
        <taxon>Chytriomycetaceae</taxon>
        <taxon>Chytriomyces</taxon>
    </lineage>
</organism>
<dbReference type="Pfam" id="PF09729">
    <property type="entry name" value="Gti1_Pac2"/>
    <property type="match status" value="1"/>
</dbReference>
<evidence type="ECO:0000313" key="3">
    <source>
        <dbReference type="Proteomes" id="UP000320333"/>
    </source>
</evidence>
<dbReference type="AlphaFoldDB" id="A0A507ERC8"/>
<dbReference type="PANTHER" id="PTHR28027:SF2">
    <property type="entry name" value="TRANSCRIPTIONAL REGULATOR MIT1"/>
    <property type="match status" value="1"/>
</dbReference>
<gene>
    <name evidence="2" type="ORF">CcCBS67573_g07846</name>
</gene>
<accession>A0A507ERC8</accession>
<keyword evidence="3" id="KW-1185">Reference proteome</keyword>
<feature type="region of interest" description="Disordered" evidence="1">
    <location>
        <begin position="89"/>
        <end position="112"/>
    </location>
</feature>
<dbReference type="PANTHER" id="PTHR28027">
    <property type="entry name" value="TRANSCRIPTIONAL REGULATOR MIT1"/>
    <property type="match status" value="1"/>
</dbReference>